<dbReference type="Proteomes" id="UP001066276">
    <property type="component" value="Chromosome 2_1"/>
</dbReference>
<evidence type="ECO:0000313" key="1">
    <source>
        <dbReference type="EMBL" id="KAJ1201151.1"/>
    </source>
</evidence>
<sequence length="106" mass="11459">MKRAINKCAGGCRRKVNVCGAADTRVQSTVVRMALTALPRLVSREGRDTVRRAKMTRCGELRCVVILPGKTGSVVSLGEVCLSKVRHAALSHQGRPGAFRETKSPQ</sequence>
<reference evidence="1" key="1">
    <citation type="journal article" date="2022" name="bioRxiv">
        <title>Sequencing and chromosome-scale assembly of the giantPleurodeles waltlgenome.</title>
        <authorList>
            <person name="Brown T."/>
            <person name="Elewa A."/>
            <person name="Iarovenko S."/>
            <person name="Subramanian E."/>
            <person name="Araus A.J."/>
            <person name="Petzold A."/>
            <person name="Susuki M."/>
            <person name="Suzuki K.-i.T."/>
            <person name="Hayashi T."/>
            <person name="Toyoda A."/>
            <person name="Oliveira C."/>
            <person name="Osipova E."/>
            <person name="Leigh N.D."/>
            <person name="Simon A."/>
            <person name="Yun M.H."/>
        </authorList>
    </citation>
    <scope>NUCLEOTIDE SEQUENCE</scope>
    <source>
        <strain evidence="1">20211129_DDA</strain>
        <tissue evidence="1">Liver</tissue>
    </source>
</reference>
<protein>
    <submittedName>
        <fullName evidence="1">Uncharacterized protein</fullName>
    </submittedName>
</protein>
<name>A0AAV7VKA5_PLEWA</name>
<accession>A0AAV7VKA5</accession>
<keyword evidence="2" id="KW-1185">Reference proteome</keyword>
<gene>
    <name evidence="1" type="ORF">NDU88_004966</name>
</gene>
<dbReference type="EMBL" id="JANPWB010000003">
    <property type="protein sequence ID" value="KAJ1201151.1"/>
    <property type="molecule type" value="Genomic_DNA"/>
</dbReference>
<comment type="caution">
    <text evidence="1">The sequence shown here is derived from an EMBL/GenBank/DDBJ whole genome shotgun (WGS) entry which is preliminary data.</text>
</comment>
<dbReference type="AlphaFoldDB" id="A0AAV7VKA5"/>
<proteinExistence type="predicted"/>
<organism evidence="1 2">
    <name type="scientific">Pleurodeles waltl</name>
    <name type="common">Iberian ribbed newt</name>
    <dbReference type="NCBI Taxonomy" id="8319"/>
    <lineage>
        <taxon>Eukaryota</taxon>
        <taxon>Metazoa</taxon>
        <taxon>Chordata</taxon>
        <taxon>Craniata</taxon>
        <taxon>Vertebrata</taxon>
        <taxon>Euteleostomi</taxon>
        <taxon>Amphibia</taxon>
        <taxon>Batrachia</taxon>
        <taxon>Caudata</taxon>
        <taxon>Salamandroidea</taxon>
        <taxon>Salamandridae</taxon>
        <taxon>Pleurodelinae</taxon>
        <taxon>Pleurodeles</taxon>
    </lineage>
</organism>
<evidence type="ECO:0000313" key="2">
    <source>
        <dbReference type="Proteomes" id="UP001066276"/>
    </source>
</evidence>